<feature type="domain" description="SHOCT" evidence="4">
    <location>
        <begin position="108"/>
        <end position="130"/>
    </location>
</feature>
<dbReference type="Pfam" id="PF09851">
    <property type="entry name" value="SHOCT"/>
    <property type="match status" value="2"/>
</dbReference>
<evidence type="ECO:0000313" key="6">
    <source>
        <dbReference type="Proteomes" id="UP000509478"/>
    </source>
</evidence>
<feature type="repeat" description="TPR" evidence="3">
    <location>
        <begin position="143"/>
        <end position="176"/>
    </location>
</feature>
<keyword evidence="6" id="KW-1185">Reference proteome</keyword>
<evidence type="ECO:0000313" key="5">
    <source>
        <dbReference type="EMBL" id="QLH06964.1"/>
    </source>
</evidence>
<dbReference type="InterPro" id="IPR038587">
    <property type="entry name" value="Ribosomal_eL40_sf"/>
</dbReference>
<dbReference type="Pfam" id="PF13181">
    <property type="entry name" value="TPR_8"/>
    <property type="match status" value="1"/>
</dbReference>
<evidence type="ECO:0000256" key="3">
    <source>
        <dbReference type="PROSITE-ProRule" id="PRU00339"/>
    </source>
</evidence>
<evidence type="ECO:0000259" key="4">
    <source>
        <dbReference type="Pfam" id="PF09851"/>
    </source>
</evidence>
<feature type="repeat" description="TPR" evidence="3">
    <location>
        <begin position="379"/>
        <end position="412"/>
    </location>
</feature>
<gene>
    <name evidence="5" type="ORF">C5F50_07675</name>
</gene>
<dbReference type="KEGG" id="nue:C5F50_07675"/>
<dbReference type="PANTHER" id="PTHR44943:SF8">
    <property type="entry name" value="TPR REPEAT-CONTAINING PROTEIN MJ0263"/>
    <property type="match status" value="1"/>
</dbReference>
<evidence type="ECO:0000256" key="1">
    <source>
        <dbReference type="ARBA" id="ARBA00022737"/>
    </source>
</evidence>
<protein>
    <recommendedName>
        <fullName evidence="4">SHOCT domain-containing protein</fullName>
    </recommendedName>
</protein>
<feature type="domain" description="SHOCT" evidence="4">
    <location>
        <begin position="55"/>
        <end position="78"/>
    </location>
</feature>
<proteinExistence type="predicted"/>
<evidence type="ECO:0000256" key="2">
    <source>
        <dbReference type="ARBA" id="ARBA00022803"/>
    </source>
</evidence>
<dbReference type="InterPro" id="IPR018649">
    <property type="entry name" value="SHOCT"/>
</dbReference>
<dbReference type="PANTHER" id="PTHR44943">
    <property type="entry name" value="CELLULOSE SYNTHASE OPERON PROTEIN C"/>
    <property type="match status" value="1"/>
</dbReference>
<dbReference type="InterPro" id="IPR011990">
    <property type="entry name" value="TPR-like_helical_dom_sf"/>
</dbReference>
<dbReference type="Gene3D" id="4.10.1060.50">
    <property type="match status" value="1"/>
</dbReference>
<feature type="repeat" description="TPR" evidence="3">
    <location>
        <begin position="177"/>
        <end position="210"/>
    </location>
</feature>
<dbReference type="InterPro" id="IPR019734">
    <property type="entry name" value="TPR_rpt"/>
</dbReference>
<dbReference type="EMBL" id="CP026995">
    <property type="protein sequence ID" value="QLH06964.1"/>
    <property type="molecule type" value="Genomic_DNA"/>
</dbReference>
<reference evidence="5 6" key="1">
    <citation type="submission" date="2018-02" db="EMBL/GenBank/DDBJ databases">
        <title>Complete genome of Nitrosopumilus ureaphilus PS0.</title>
        <authorList>
            <person name="Qin W."/>
            <person name="Zheng Y."/>
            <person name="Stahl D.A."/>
        </authorList>
    </citation>
    <scope>NUCLEOTIDE SEQUENCE [LARGE SCALE GENOMIC DNA]</scope>
    <source>
        <strain evidence="5 6">PS0</strain>
    </source>
</reference>
<dbReference type="Proteomes" id="UP000509478">
    <property type="component" value="Chromosome"/>
</dbReference>
<dbReference type="AlphaFoldDB" id="A0A7D5RB23"/>
<sequence length="426" mass="48875">MYLNLKYNTKKMFCKQCSAENMPNSKFCTTCGSKLHTIKEKQSVTILNKISEIDLKKLKIQLAKGEITPVEFQEKLKLIKSGKMNAVITSKKEKQSVTILNKISEIDLKKLKIQLAKGEITPVEFQEKQQQYSSKIKKNKVHFESLLKKGMELFNHGQHKEATKYFDKALSIEPKKINLLILKGKSLYYLNKFKSSISYFDEVLKLEPNNIEVLEYKGQVLSRIKRYDEALLIFDVTLGINSKNPSVWIEKGDTIMKKVLHQKTPQHPRLRTAFQSGQSAKFKEAITCFDKALKFNSNNIDALNRKGDAYCLLETLGENKGWSFRDGIKCYDKVLKIEPENRIALNNKGDAYLNTKYGGWYKTAITCFDKILRKNPDDVIVLCNKGRALSLKGKIKDSLPYFDKALSIEPNNLRALELKKIALSKH</sequence>
<keyword evidence="2 3" id="KW-0802">TPR repeat</keyword>
<dbReference type="SMART" id="SM00028">
    <property type="entry name" value="TPR"/>
    <property type="match status" value="7"/>
</dbReference>
<accession>A0A7D5RB23</accession>
<dbReference type="Pfam" id="PF12895">
    <property type="entry name" value="ANAPC3"/>
    <property type="match status" value="1"/>
</dbReference>
<name>A0A7D5RB23_9ARCH</name>
<organism evidence="5 6">
    <name type="scientific">Nitrosopumilus ureiphilus</name>
    <dbReference type="NCBI Taxonomy" id="1470067"/>
    <lineage>
        <taxon>Archaea</taxon>
        <taxon>Nitrososphaerota</taxon>
        <taxon>Nitrososphaeria</taxon>
        <taxon>Nitrosopumilales</taxon>
        <taxon>Nitrosopumilaceae</taxon>
        <taxon>Nitrosopumilus</taxon>
    </lineage>
</organism>
<keyword evidence="1" id="KW-0677">Repeat</keyword>
<dbReference type="InterPro" id="IPR051685">
    <property type="entry name" value="Ycf3/AcsC/BcsC/TPR_MFPF"/>
</dbReference>
<dbReference type="Gene3D" id="1.25.40.10">
    <property type="entry name" value="Tetratricopeptide repeat domain"/>
    <property type="match status" value="2"/>
</dbReference>
<dbReference type="SUPFAM" id="SSF48452">
    <property type="entry name" value="TPR-like"/>
    <property type="match status" value="1"/>
</dbReference>
<dbReference type="PROSITE" id="PS50005">
    <property type="entry name" value="TPR"/>
    <property type="match status" value="3"/>
</dbReference>